<keyword evidence="1" id="KW-0812">Transmembrane</keyword>
<evidence type="ECO:0000256" key="1">
    <source>
        <dbReference type="SAM" id="Phobius"/>
    </source>
</evidence>
<keyword evidence="1" id="KW-1133">Transmembrane helix</keyword>
<organism evidence="2">
    <name type="scientific">Serratia fonticola</name>
    <dbReference type="NCBI Taxonomy" id="47917"/>
    <lineage>
        <taxon>Bacteria</taxon>
        <taxon>Pseudomonadati</taxon>
        <taxon>Pseudomonadota</taxon>
        <taxon>Gammaproteobacteria</taxon>
        <taxon>Enterobacterales</taxon>
        <taxon>Yersiniaceae</taxon>
        <taxon>Serratia</taxon>
    </lineage>
</organism>
<gene>
    <name evidence="2" type="primary">yfgF_7</name>
    <name evidence="2" type="ORF">NCTC12965_03504</name>
</gene>
<feature type="transmembrane region" description="Helical" evidence="1">
    <location>
        <begin position="83"/>
        <end position="104"/>
    </location>
</feature>
<feature type="transmembrane region" description="Helical" evidence="1">
    <location>
        <begin position="45"/>
        <end position="62"/>
    </location>
</feature>
<dbReference type="EC" id="3.1.4.52" evidence="2"/>
<dbReference type="GO" id="GO:0071111">
    <property type="term" value="F:cyclic-guanylate-specific phosphodiesterase activity"/>
    <property type="evidence" value="ECO:0007669"/>
    <property type="project" value="UniProtKB-EC"/>
</dbReference>
<keyword evidence="2" id="KW-0378">Hydrolase</keyword>
<sequence>MYLVYLPLVVCFSLLMVYDWRAMPGIALAILIRYSNRTGSEVDVIMTLLYVGCLSICWWGYRCQSQRHWCVGLTELKLGKHRLIWLVLMPPVLFIFGLQLVIGLDLLPDELGMLSGSGNHLHALINFQAILIGCLSSMQLFYFALRIIKNPKFARVLWGRISREMAPSVKKSELQLWVGGAGCLGGGACLPLGRYQRDAGARLQPDAVIAGDVGIAPCALVICSTVLFGQQPFWCCSLTIRVMCNGTACCIT</sequence>
<keyword evidence="1" id="KW-0472">Membrane</keyword>
<accession>A0A4U9UTU5</accession>
<evidence type="ECO:0000313" key="2">
    <source>
        <dbReference type="EMBL" id="VTR33444.1"/>
    </source>
</evidence>
<proteinExistence type="predicted"/>
<name>A0A4U9UTU5_SERFO</name>
<feature type="transmembrane region" description="Helical" evidence="1">
    <location>
        <begin position="124"/>
        <end position="145"/>
    </location>
</feature>
<dbReference type="AlphaFoldDB" id="A0A4U9UTU5"/>
<protein>
    <submittedName>
        <fullName evidence="2">Cyclic di-GMP phosphodiesterase YfgF</fullName>
        <ecNumber evidence="2">3.1.4.52</ecNumber>
    </submittedName>
</protein>
<dbReference type="EMBL" id="CABEEZ010000072">
    <property type="protein sequence ID" value="VTR33444.1"/>
    <property type="molecule type" value="Genomic_DNA"/>
</dbReference>
<reference evidence="2" key="1">
    <citation type="submission" date="2019-05" db="EMBL/GenBank/DDBJ databases">
        <authorList>
            <consortium name="Pathogen Informatics"/>
        </authorList>
    </citation>
    <scope>NUCLEOTIDE SEQUENCE [LARGE SCALE GENOMIC DNA]</scope>
    <source>
        <strain evidence="2">NCTC12965</strain>
    </source>
</reference>